<dbReference type="Proteomes" id="UP000663440">
    <property type="component" value="Chromosome"/>
</dbReference>
<proteinExistence type="inferred from homology"/>
<organism evidence="2 3">
    <name type="scientific">Flavobacterium endoglycinae</name>
    <dbReference type="NCBI Taxonomy" id="2816357"/>
    <lineage>
        <taxon>Bacteria</taxon>
        <taxon>Pseudomonadati</taxon>
        <taxon>Bacteroidota</taxon>
        <taxon>Flavobacteriia</taxon>
        <taxon>Flavobacteriales</taxon>
        <taxon>Flavobacteriaceae</taxon>
        <taxon>Flavobacterium</taxon>
    </lineage>
</organism>
<dbReference type="PROSITE" id="PS52016">
    <property type="entry name" value="TONB_DEPENDENT_REC_3"/>
    <property type="match status" value="1"/>
</dbReference>
<keyword evidence="3" id="KW-1185">Reference proteome</keyword>
<dbReference type="Gene3D" id="2.170.130.10">
    <property type="entry name" value="TonB-dependent receptor, plug domain"/>
    <property type="match status" value="1"/>
</dbReference>
<reference evidence="2 3" key="1">
    <citation type="submission" date="2021-03" db="EMBL/GenBank/DDBJ databases">
        <title>Flavobacterium kribbensis sp. nov, an endophytic bacteria, isolated from soybean.</title>
        <authorList>
            <person name="Lee J."/>
            <person name="Seo J."/>
        </authorList>
    </citation>
    <scope>NUCLEOTIDE SEQUENCE [LARGE SCALE GENOMIC DNA]</scope>
    <source>
        <strain evidence="2 3">BB8</strain>
    </source>
</reference>
<protein>
    <recommendedName>
        <fullName evidence="4">TonB-dependent receptor plug domain-containing protein</fullName>
    </recommendedName>
</protein>
<keyword evidence="1" id="KW-0998">Cell outer membrane</keyword>
<keyword evidence="1" id="KW-0813">Transport</keyword>
<accession>A0ABX7Q9U6</accession>
<gene>
    <name evidence="2" type="ORF">J0383_16075</name>
</gene>
<dbReference type="InterPro" id="IPR037066">
    <property type="entry name" value="Plug_dom_sf"/>
</dbReference>
<keyword evidence="1" id="KW-1134">Transmembrane beta strand</keyword>
<dbReference type="EMBL" id="CP071448">
    <property type="protein sequence ID" value="QSW87784.1"/>
    <property type="molecule type" value="Genomic_DNA"/>
</dbReference>
<keyword evidence="1" id="KW-0472">Membrane</keyword>
<comment type="similarity">
    <text evidence="1">Belongs to the TonB-dependent receptor family.</text>
</comment>
<dbReference type="InterPro" id="IPR039426">
    <property type="entry name" value="TonB-dep_rcpt-like"/>
</dbReference>
<name>A0ABX7Q9U6_9FLAO</name>
<comment type="subcellular location">
    <subcellularLocation>
        <location evidence="1">Cell outer membrane</location>
        <topology evidence="1">Multi-pass membrane protein</topology>
    </subcellularLocation>
</comment>
<evidence type="ECO:0000256" key="1">
    <source>
        <dbReference type="PROSITE-ProRule" id="PRU01360"/>
    </source>
</evidence>
<dbReference type="RefSeq" id="WP_207295002.1">
    <property type="nucleotide sequence ID" value="NZ_CP071448.1"/>
</dbReference>
<keyword evidence="1" id="KW-0812">Transmembrane</keyword>
<evidence type="ECO:0000313" key="2">
    <source>
        <dbReference type="EMBL" id="QSW87784.1"/>
    </source>
</evidence>
<evidence type="ECO:0008006" key="4">
    <source>
        <dbReference type="Google" id="ProtNLM"/>
    </source>
</evidence>
<sequence length="137" mass="15050">MKSVKLISSAIAILIGFVTTAQKKEIRGVGNDTIKWAVPIDSSVQKKISGTQITPQNKNYAAEKSVIIREPLSLASKTEPLFILDGNIITVSQFSKINPNDIESIKIIKADEIDFIRHGRGLDGIVLITLKKQTNSY</sequence>
<evidence type="ECO:0000313" key="3">
    <source>
        <dbReference type="Proteomes" id="UP000663440"/>
    </source>
</evidence>